<sequence>VLEGQYNIDEAGGIVVNLPGGFERSFESAVWLNT</sequence>
<evidence type="ECO:0000313" key="1">
    <source>
        <dbReference type="EMBL" id="SVB99589.1"/>
    </source>
</evidence>
<name>A0A382IJX7_9ZZZZ</name>
<organism evidence="1">
    <name type="scientific">marine metagenome</name>
    <dbReference type="NCBI Taxonomy" id="408172"/>
    <lineage>
        <taxon>unclassified sequences</taxon>
        <taxon>metagenomes</taxon>
        <taxon>ecological metagenomes</taxon>
    </lineage>
</organism>
<feature type="non-terminal residue" evidence="1">
    <location>
        <position position="1"/>
    </location>
</feature>
<dbReference type="EMBL" id="UINC01067686">
    <property type="protein sequence ID" value="SVB99589.1"/>
    <property type="molecule type" value="Genomic_DNA"/>
</dbReference>
<protein>
    <submittedName>
        <fullName evidence="1">Uncharacterized protein</fullName>
    </submittedName>
</protein>
<dbReference type="AlphaFoldDB" id="A0A382IJX7"/>
<proteinExistence type="predicted"/>
<reference evidence="1" key="1">
    <citation type="submission" date="2018-05" db="EMBL/GenBank/DDBJ databases">
        <authorList>
            <person name="Lanie J.A."/>
            <person name="Ng W.-L."/>
            <person name="Kazmierczak K.M."/>
            <person name="Andrzejewski T.M."/>
            <person name="Davidsen T.M."/>
            <person name="Wayne K.J."/>
            <person name="Tettelin H."/>
            <person name="Glass J.I."/>
            <person name="Rusch D."/>
            <person name="Podicherti R."/>
            <person name="Tsui H.-C.T."/>
            <person name="Winkler M.E."/>
        </authorList>
    </citation>
    <scope>NUCLEOTIDE SEQUENCE</scope>
</reference>
<accession>A0A382IJX7</accession>
<gene>
    <name evidence="1" type="ORF">METZ01_LOCUS252443</name>
</gene>